<dbReference type="Gene3D" id="1.20.200.10">
    <property type="entry name" value="Fumarase/aspartase (Central domain)"/>
    <property type="match status" value="1"/>
</dbReference>
<dbReference type="InterPro" id="IPR022313">
    <property type="entry name" value="Phe/His_NH3-lyase_AS"/>
</dbReference>
<dbReference type="NCBIfam" id="NF006871">
    <property type="entry name" value="PRK09367.1"/>
    <property type="match status" value="1"/>
</dbReference>
<evidence type="ECO:0000256" key="6">
    <source>
        <dbReference type="NCBIfam" id="TIGR01225"/>
    </source>
</evidence>
<dbReference type="InterPro" id="IPR001106">
    <property type="entry name" value="Aromatic_Lyase"/>
</dbReference>
<proteinExistence type="inferred from homology"/>
<comment type="pathway">
    <text evidence="1 8">Amino-acid degradation; L-histidine degradation into L-glutamate; N-formimidoyl-L-glutamate from L-histidine: step 1/3.</text>
</comment>
<dbReference type="UniPathway" id="UPA00379">
    <property type="reaction ID" value="UER00549"/>
</dbReference>
<dbReference type="GO" id="GO:0005737">
    <property type="term" value="C:cytoplasm"/>
    <property type="evidence" value="ECO:0007669"/>
    <property type="project" value="UniProtKB-SubCell"/>
</dbReference>
<evidence type="ECO:0000256" key="8">
    <source>
        <dbReference type="RuleBase" id="RU004479"/>
    </source>
</evidence>
<dbReference type="AlphaFoldDB" id="A0A1M5PCS0"/>
<dbReference type="GO" id="GO:0019556">
    <property type="term" value="P:L-histidine catabolic process to glutamate and formamide"/>
    <property type="evidence" value="ECO:0007669"/>
    <property type="project" value="UniProtKB-UniPathway"/>
</dbReference>
<protein>
    <recommendedName>
        <fullName evidence="2 6">Histidine ammonia-lyase</fullName>
        <ecNumber evidence="2 6">4.3.1.3</ecNumber>
    </recommendedName>
</protein>
<name>A0A1M5PCS0_FLAJO</name>
<dbReference type="GO" id="GO:0004397">
    <property type="term" value="F:histidine ammonia-lyase activity"/>
    <property type="evidence" value="ECO:0007669"/>
    <property type="project" value="UniProtKB-UniRule"/>
</dbReference>
<comment type="similarity">
    <text evidence="7">Belongs to the PAL/histidase family.</text>
</comment>
<dbReference type="EC" id="4.3.1.3" evidence="2 6"/>
<reference evidence="10 11" key="1">
    <citation type="submission" date="2016-11" db="EMBL/GenBank/DDBJ databases">
        <authorList>
            <person name="Jaros S."/>
            <person name="Januszkiewicz K."/>
            <person name="Wedrychowicz H."/>
        </authorList>
    </citation>
    <scope>NUCLEOTIDE SEQUENCE [LARGE SCALE GENOMIC DNA]</scope>
    <source>
        <strain evidence="10 11">DSM 6792</strain>
    </source>
</reference>
<dbReference type="NCBIfam" id="TIGR01225">
    <property type="entry name" value="hutH"/>
    <property type="match status" value="1"/>
</dbReference>
<evidence type="ECO:0000313" key="11">
    <source>
        <dbReference type="Proteomes" id="UP000184112"/>
    </source>
</evidence>
<dbReference type="EMBL" id="FQWH01000005">
    <property type="protein sequence ID" value="SHG99527.1"/>
    <property type="molecule type" value="Genomic_DNA"/>
</dbReference>
<evidence type="ECO:0000256" key="5">
    <source>
        <dbReference type="ARBA" id="ARBA00049269"/>
    </source>
</evidence>
<evidence type="ECO:0000313" key="10">
    <source>
        <dbReference type="EMBL" id="SHG99527.1"/>
    </source>
</evidence>
<dbReference type="PANTHER" id="PTHR10362">
    <property type="entry name" value="HISTIDINE AMMONIA-LYASE"/>
    <property type="match status" value="1"/>
</dbReference>
<evidence type="ECO:0000256" key="7">
    <source>
        <dbReference type="RuleBase" id="RU003954"/>
    </source>
</evidence>
<accession>A0A1M5PCS0</accession>
<dbReference type="InterPro" id="IPR008948">
    <property type="entry name" value="L-Aspartase-like"/>
</dbReference>
<sequence length="523" mass="58318">MLLFNVDLLNFDVLKFEIIMREIHYISTETITLETLHEILSNNKTLELSEEAKVNVQKCRDYLDKKMATHTAPIYGINTGFGSLYSVKISNENLSKLQENLVKSHACGTGEEVPAEIVKMMLLLKIQSLSYGHSGIQLITLQRLVDFYNNDVLPIIYTQGSLGASGDLAPLAHLSLPLIGEGKVFFEGKKTESEEVLKHFNWEPIVLQSKEGLALLNGTQFMSAYGAHILIKAYKYSYLADLIGTISLEGFDGRIEPFNELIHYIRPHKGQIVTAQRITEFLDGSEIITQEKKHVQDPYSFRCMPQVHGASKDAIDYVRKVFKTEINSVTDNPNIFIEADQIISGGNFHGQPLALALDFMAIALAELGSISERRTYQLISGLRNLPAFLVDNPGLNSGFMIPQYTAASIASQNKQLATPASIDSIVSSNGQEDHVSMGANGATKALRILDNLERILAIELLNASQAIAYREPLKSSDFIEMFLSSYREVVPLVKEDRILHNDIENTVLFLESFQIENDLLTMA</sequence>
<gene>
    <name evidence="10" type="ORF">SAMN05444388_105324</name>
</gene>
<dbReference type="SUPFAM" id="SSF48557">
    <property type="entry name" value="L-aspartase-like"/>
    <property type="match status" value="1"/>
</dbReference>
<organism evidence="10 11">
    <name type="scientific">Flavobacterium johnsoniae</name>
    <name type="common">Cytophaga johnsonae</name>
    <dbReference type="NCBI Taxonomy" id="986"/>
    <lineage>
        <taxon>Bacteria</taxon>
        <taxon>Pseudomonadati</taxon>
        <taxon>Bacteroidota</taxon>
        <taxon>Flavobacteriia</taxon>
        <taxon>Flavobacteriales</taxon>
        <taxon>Flavobacteriaceae</taxon>
        <taxon>Flavobacterium</taxon>
    </lineage>
</organism>
<dbReference type="FunFam" id="1.20.200.10:FF:000003">
    <property type="entry name" value="Histidine ammonia-lyase"/>
    <property type="match status" value="1"/>
</dbReference>
<dbReference type="CDD" id="cd00332">
    <property type="entry name" value="PAL-HAL"/>
    <property type="match status" value="1"/>
</dbReference>
<keyword evidence="4 7" id="KW-0456">Lyase</keyword>
<keyword evidence="3 8" id="KW-0369">Histidine metabolism</keyword>
<evidence type="ECO:0000256" key="2">
    <source>
        <dbReference type="ARBA" id="ARBA00012994"/>
    </source>
</evidence>
<dbReference type="InterPro" id="IPR024083">
    <property type="entry name" value="Fumarase/histidase_N"/>
</dbReference>
<dbReference type="Gene3D" id="1.10.275.10">
    <property type="entry name" value="Fumarase/aspartase (N-terminal domain)"/>
    <property type="match status" value="1"/>
</dbReference>
<dbReference type="GO" id="GO:0019557">
    <property type="term" value="P:L-histidine catabolic process to glutamate and formate"/>
    <property type="evidence" value="ECO:0007669"/>
    <property type="project" value="UniProtKB-UniPathway"/>
</dbReference>
<dbReference type="PROSITE" id="PS00488">
    <property type="entry name" value="PAL_HISTIDASE"/>
    <property type="match status" value="1"/>
</dbReference>
<evidence type="ECO:0000256" key="9">
    <source>
        <dbReference type="RuleBase" id="RU004480"/>
    </source>
</evidence>
<dbReference type="FunFam" id="1.10.275.10:FF:000005">
    <property type="entry name" value="Histidine ammonia-lyase"/>
    <property type="match status" value="1"/>
</dbReference>
<evidence type="ECO:0000256" key="1">
    <source>
        <dbReference type="ARBA" id="ARBA00005113"/>
    </source>
</evidence>
<comment type="subcellular location">
    <subcellularLocation>
        <location evidence="9">Cytoplasm</location>
    </subcellularLocation>
</comment>
<dbReference type="InterPro" id="IPR005921">
    <property type="entry name" value="HutH"/>
</dbReference>
<evidence type="ECO:0000256" key="4">
    <source>
        <dbReference type="ARBA" id="ARBA00023239"/>
    </source>
</evidence>
<comment type="catalytic activity">
    <reaction evidence="5 8">
        <text>L-histidine = trans-urocanate + NH4(+)</text>
        <dbReference type="Rhea" id="RHEA:21232"/>
        <dbReference type="ChEBI" id="CHEBI:17771"/>
        <dbReference type="ChEBI" id="CHEBI:28938"/>
        <dbReference type="ChEBI" id="CHEBI:57595"/>
        <dbReference type="EC" id="4.3.1.3"/>
    </reaction>
</comment>
<dbReference type="Proteomes" id="UP000184112">
    <property type="component" value="Unassembled WGS sequence"/>
</dbReference>
<dbReference type="Pfam" id="PF00221">
    <property type="entry name" value="Lyase_aromatic"/>
    <property type="match status" value="1"/>
</dbReference>
<evidence type="ECO:0000256" key="3">
    <source>
        <dbReference type="ARBA" id="ARBA00022808"/>
    </source>
</evidence>